<feature type="transmembrane region" description="Helical" evidence="6">
    <location>
        <begin position="193"/>
        <end position="215"/>
    </location>
</feature>
<dbReference type="RefSeq" id="WP_188983355.1">
    <property type="nucleotide sequence ID" value="NZ_BMPO01000004.1"/>
</dbReference>
<dbReference type="EMBL" id="BMPO01000004">
    <property type="protein sequence ID" value="GGJ96517.1"/>
    <property type="molecule type" value="Genomic_DNA"/>
</dbReference>
<proteinExistence type="inferred from homology"/>
<dbReference type="Proteomes" id="UP000635983">
    <property type="component" value="Unassembled WGS sequence"/>
</dbReference>
<evidence type="ECO:0000256" key="3">
    <source>
        <dbReference type="ARBA" id="ARBA00022692"/>
    </source>
</evidence>
<keyword evidence="4 6" id="KW-1133">Transmembrane helix</keyword>
<name>A0A917UYP3_9PSED</name>
<evidence type="ECO:0000256" key="5">
    <source>
        <dbReference type="ARBA" id="ARBA00023136"/>
    </source>
</evidence>
<comment type="subcellular location">
    <subcellularLocation>
        <location evidence="1">Membrane</location>
        <topology evidence="1">Multi-pass membrane protein</topology>
    </subcellularLocation>
</comment>
<keyword evidence="9" id="KW-1185">Reference proteome</keyword>
<evidence type="ECO:0000313" key="9">
    <source>
        <dbReference type="Proteomes" id="UP000635983"/>
    </source>
</evidence>
<evidence type="ECO:0000256" key="1">
    <source>
        <dbReference type="ARBA" id="ARBA00004141"/>
    </source>
</evidence>
<feature type="domain" description="EamA" evidence="7">
    <location>
        <begin position="163"/>
        <end position="299"/>
    </location>
</feature>
<evidence type="ECO:0000256" key="6">
    <source>
        <dbReference type="SAM" id="Phobius"/>
    </source>
</evidence>
<sequence>MPSPPAHFPRHIAILLLALLASSFAGNHIAARIAFDNDTGLLLAILCRSGVTMLVLIGLVLWQRQPLGLPDGAWRWQLLLGLLIATQSLCLYTAVARIPVALALLINNTFPIMLALLTWLLGGPAPTRSAAGVMGLILIGLVLALDIPSRLVATESAGPEWALGIAAAFFAAFVFAVAIWVTDKKLAALRGSVRSMLTLIIVFSSMTLAGTADLVPGGMSMPANSTGWIALATLVVLYGAAFSLLFVTVPRLNMAKNAPVMNVEPIVSLLLGWLLLDQLLSGMQLVGGAVVLTGIVILALRRDR</sequence>
<dbReference type="InterPro" id="IPR000620">
    <property type="entry name" value="EamA_dom"/>
</dbReference>
<reference evidence="8" key="2">
    <citation type="submission" date="2020-09" db="EMBL/GenBank/DDBJ databases">
        <authorList>
            <person name="Sun Q."/>
            <person name="Ohkuma M."/>
        </authorList>
    </citation>
    <scope>NUCLEOTIDE SEQUENCE</scope>
    <source>
        <strain evidence="8">JCM 30078</strain>
    </source>
</reference>
<comment type="similarity">
    <text evidence="2">Belongs to the EamA transporter family.</text>
</comment>
<feature type="transmembrane region" description="Helical" evidence="6">
    <location>
        <begin position="227"/>
        <end position="247"/>
    </location>
</feature>
<feature type="domain" description="EamA" evidence="7">
    <location>
        <begin position="12"/>
        <end position="144"/>
    </location>
</feature>
<dbReference type="GO" id="GO:0016020">
    <property type="term" value="C:membrane"/>
    <property type="evidence" value="ECO:0007669"/>
    <property type="project" value="UniProtKB-SubCell"/>
</dbReference>
<feature type="transmembrane region" description="Helical" evidence="6">
    <location>
        <begin position="41"/>
        <end position="62"/>
    </location>
</feature>
<feature type="transmembrane region" description="Helical" evidence="6">
    <location>
        <begin position="282"/>
        <end position="300"/>
    </location>
</feature>
<evidence type="ECO:0000259" key="7">
    <source>
        <dbReference type="Pfam" id="PF00892"/>
    </source>
</evidence>
<feature type="transmembrane region" description="Helical" evidence="6">
    <location>
        <begin position="101"/>
        <end position="122"/>
    </location>
</feature>
<keyword evidence="5 6" id="KW-0472">Membrane</keyword>
<dbReference type="PANTHER" id="PTHR32322">
    <property type="entry name" value="INNER MEMBRANE TRANSPORTER"/>
    <property type="match status" value="1"/>
</dbReference>
<dbReference type="SUPFAM" id="SSF103481">
    <property type="entry name" value="Multidrug resistance efflux transporter EmrE"/>
    <property type="match status" value="2"/>
</dbReference>
<dbReference type="Gene3D" id="1.10.3730.20">
    <property type="match status" value="1"/>
</dbReference>
<dbReference type="InterPro" id="IPR050638">
    <property type="entry name" value="AA-Vitamin_Transporters"/>
</dbReference>
<comment type="caution">
    <text evidence="8">The sequence shown here is derived from an EMBL/GenBank/DDBJ whole genome shotgun (WGS) entry which is preliminary data.</text>
</comment>
<reference evidence="8" key="1">
    <citation type="journal article" date="2014" name="Int. J. Syst. Evol. Microbiol.">
        <title>Complete genome sequence of Corynebacterium casei LMG S-19264T (=DSM 44701T), isolated from a smear-ripened cheese.</title>
        <authorList>
            <consortium name="US DOE Joint Genome Institute (JGI-PGF)"/>
            <person name="Walter F."/>
            <person name="Albersmeier A."/>
            <person name="Kalinowski J."/>
            <person name="Ruckert C."/>
        </authorList>
    </citation>
    <scope>NUCLEOTIDE SEQUENCE</scope>
    <source>
        <strain evidence="8">JCM 30078</strain>
    </source>
</reference>
<feature type="transmembrane region" description="Helical" evidence="6">
    <location>
        <begin position="74"/>
        <end position="95"/>
    </location>
</feature>
<organism evidence="8 9">
    <name type="scientific">Pseudomonas matsuisoli</name>
    <dbReference type="NCBI Taxonomy" id="1515666"/>
    <lineage>
        <taxon>Bacteria</taxon>
        <taxon>Pseudomonadati</taxon>
        <taxon>Pseudomonadota</taxon>
        <taxon>Gammaproteobacteria</taxon>
        <taxon>Pseudomonadales</taxon>
        <taxon>Pseudomonadaceae</taxon>
        <taxon>Pseudomonas</taxon>
    </lineage>
</organism>
<keyword evidence="3 6" id="KW-0812">Transmembrane</keyword>
<feature type="transmembrane region" description="Helical" evidence="6">
    <location>
        <begin position="259"/>
        <end position="276"/>
    </location>
</feature>
<evidence type="ECO:0000256" key="4">
    <source>
        <dbReference type="ARBA" id="ARBA00022989"/>
    </source>
</evidence>
<gene>
    <name evidence="8" type="ORF">GCM10009304_22980</name>
</gene>
<dbReference type="InterPro" id="IPR037185">
    <property type="entry name" value="EmrE-like"/>
</dbReference>
<accession>A0A917UYP3</accession>
<feature type="transmembrane region" description="Helical" evidence="6">
    <location>
        <begin position="161"/>
        <end position="181"/>
    </location>
</feature>
<dbReference type="Pfam" id="PF00892">
    <property type="entry name" value="EamA"/>
    <property type="match status" value="2"/>
</dbReference>
<evidence type="ECO:0000313" key="8">
    <source>
        <dbReference type="EMBL" id="GGJ96517.1"/>
    </source>
</evidence>
<protein>
    <submittedName>
        <fullName evidence="8">Membrane protein</fullName>
    </submittedName>
</protein>
<dbReference type="AlphaFoldDB" id="A0A917UYP3"/>
<dbReference type="PANTHER" id="PTHR32322:SF2">
    <property type="entry name" value="EAMA DOMAIN-CONTAINING PROTEIN"/>
    <property type="match status" value="1"/>
</dbReference>
<evidence type="ECO:0000256" key="2">
    <source>
        <dbReference type="ARBA" id="ARBA00007362"/>
    </source>
</evidence>
<feature type="transmembrane region" description="Helical" evidence="6">
    <location>
        <begin position="129"/>
        <end position="149"/>
    </location>
</feature>